<reference evidence="2 3" key="1">
    <citation type="submission" date="2022-10" db="EMBL/GenBank/DDBJ databases">
        <title>Janthinobacterium sp. hw3 Genome sequencing.</title>
        <authorList>
            <person name="Park S."/>
        </authorList>
    </citation>
    <scope>NUCLEOTIDE SEQUENCE [LARGE SCALE GENOMIC DNA]</scope>
    <source>
        <strain evidence="3">hw3</strain>
    </source>
</reference>
<comment type="caution">
    <text evidence="2">The sequence shown here is derived from an EMBL/GenBank/DDBJ whole genome shotgun (WGS) entry which is preliminary data.</text>
</comment>
<accession>A0ABT5JWH2</accession>
<dbReference type="InterPro" id="IPR022742">
    <property type="entry name" value="Hydrolase_4"/>
</dbReference>
<dbReference type="SUPFAM" id="SSF53474">
    <property type="entry name" value="alpha/beta-Hydrolases"/>
    <property type="match status" value="1"/>
</dbReference>
<keyword evidence="3" id="KW-1185">Reference proteome</keyword>
<dbReference type="Proteomes" id="UP001221208">
    <property type="component" value="Unassembled WGS sequence"/>
</dbReference>
<proteinExistence type="predicted"/>
<evidence type="ECO:0000313" key="3">
    <source>
        <dbReference type="Proteomes" id="UP001221208"/>
    </source>
</evidence>
<keyword evidence="2" id="KW-0378">Hydrolase</keyword>
<dbReference type="InterPro" id="IPR051044">
    <property type="entry name" value="MAG_DAG_Lipase"/>
</dbReference>
<dbReference type="Gene3D" id="3.40.50.1820">
    <property type="entry name" value="alpha/beta hydrolase"/>
    <property type="match status" value="1"/>
</dbReference>
<dbReference type="RefSeq" id="WP_273669730.1">
    <property type="nucleotide sequence ID" value="NZ_JAQQXR010000001.1"/>
</dbReference>
<dbReference type="InterPro" id="IPR029058">
    <property type="entry name" value="AB_hydrolase_fold"/>
</dbReference>
<evidence type="ECO:0000313" key="2">
    <source>
        <dbReference type="EMBL" id="MDC8757082.1"/>
    </source>
</evidence>
<protein>
    <submittedName>
        <fullName evidence="2">Alpha/beta fold hydrolase</fullName>
    </submittedName>
</protein>
<dbReference type="PANTHER" id="PTHR11614">
    <property type="entry name" value="PHOSPHOLIPASE-RELATED"/>
    <property type="match status" value="1"/>
</dbReference>
<dbReference type="GO" id="GO:0016787">
    <property type="term" value="F:hydrolase activity"/>
    <property type="evidence" value="ECO:0007669"/>
    <property type="project" value="UniProtKB-KW"/>
</dbReference>
<feature type="domain" description="Serine aminopeptidase S33" evidence="1">
    <location>
        <begin position="27"/>
        <end position="148"/>
    </location>
</feature>
<dbReference type="EMBL" id="JAQQXR010000001">
    <property type="protein sequence ID" value="MDC8757082.1"/>
    <property type="molecule type" value="Genomic_DNA"/>
</dbReference>
<gene>
    <name evidence="2" type="ORF">OIK44_05690</name>
</gene>
<name>A0ABT5JWH2_9BURK</name>
<dbReference type="Pfam" id="PF12146">
    <property type="entry name" value="Hydrolase_4"/>
    <property type="match status" value="1"/>
</dbReference>
<evidence type="ECO:0000259" key="1">
    <source>
        <dbReference type="Pfam" id="PF12146"/>
    </source>
</evidence>
<dbReference type="InterPro" id="IPR017208">
    <property type="entry name" value="UCP037442_abhydr"/>
</dbReference>
<organism evidence="2 3">
    <name type="scientific">Janthinobacterium fluminis</name>
    <dbReference type="NCBI Taxonomy" id="2987524"/>
    <lineage>
        <taxon>Bacteria</taxon>
        <taxon>Pseudomonadati</taxon>
        <taxon>Pseudomonadota</taxon>
        <taxon>Betaproteobacteria</taxon>
        <taxon>Burkholderiales</taxon>
        <taxon>Oxalobacteraceae</taxon>
        <taxon>Janthinobacterium</taxon>
    </lineage>
</organism>
<dbReference type="PIRSF" id="PIRSF037442">
    <property type="entry name" value="UCP037442_abhydr"/>
    <property type="match status" value="1"/>
</dbReference>
<sequence length="297" mass="32778">MAAKRLTLNTDDGQTLAVYCHEPQQALRAEVVIAPGMAIPQSFYAEFAAYLAGQGCRVWTFDYRGMGESRQGSLRGCKADISDWVGRDCDAVVRHASMAPERTPLFLLGHSLGGQTAPLLPSIQRLAGIINIAVGSGTMRHNQPATRRLAPLLWHVLTPLLCPLFGYFPGARIGVIGDVPRGAMAQWRRWCLTPDYLLSGEPGARAAYARVRCPVLALTFSDDELLLESGSRMLHGAYSGAPVDYRELTPQQFDVPRIGHFGFFRRNQEKVLWPLVSDWLQQRCADMQPGLARLSEA</sequence>